<dbReference type="STRING" id="308853.SAMN05421752_11723"/>
<feature type="transmembrane region" description="Helical" evidence="1">
    <location>
        <begin position="321"/>
        <end position="339"/>
    </location>
</feature>
<feature type="transmembrane region" description="Helical" evidence="1">
    <location>
        <begin position="131"/>
        <end position="153"/>
    </location>
</feature>
<name>A0A1N7GX94_9EURY</name>
<dbReference type="Pfam" id="PF07690">
    <property type="entry name" value="MFS_1"/>
    <property type="match status" value="1"/>
</dbReference>
<evidence type="ECO:0000313" key="4">
    <source>
        <dbReference type="Proteomes" id="UP000185936"/>
    </source>
</evidence>
<feature type="transmembrane region" description="Helical" evidence="1">
    <location>
        <begin position="12"/>
        <end position="35"/>
    </location>
</feature>
<dbReference type="Gene3D" id="1.20.1250.20">
    <property type="entry name" value="MFS general substrate transporter like domains"/>
    <property type="match status" value="2"/>
</dbReference>
<dbReference type="GO" id="GO:0022857">
    <property type="term" value="F:transmembrane transporter activity"/>
    <property type="evidence" value="ECO:0007669"/>
    <property type="project" value="InterPro"/>
</dbReference>
<protein>
    <submittedName>
        <fullName evidence="3">Sugar phosphate permease</fullName>
    </submittedName>
</protein>
<feature type="domain" description="Major facilitator superfamily (MFS) profile" evidence="2">
    <location>
        <begin position="1"/>
        <end position="412"/>
    </location>
</feature>
<gene>
    <name evidence="3" type="ORF">SAMN05421752_11723</name>
</gene>
<dbReference type="InterPro" id="IPR011701">
    <property type="entry name" value="MFS"/>
</dbReference>
<dbReference type="EMBL" id="FTNR01000017">
    <property type="protein sequence ID" value="SIS17223.1"/>
    <property type="molecule type" value="Genomic_DNA"/>
</dbReference>
<dbReference type="PANTHER" id="PTHR43129:SF1">
    <property type="entry name" value="FOSMIDOMYCIN RESISTANCE PROTEIN"/>
    <property type="match status" value="1"/>
</dbReference>
<dbReference type="SUPFAM" id="SSF103473">
    <property type="entry name" value="MFS general substrate transporter"/>
    <property type="match status" value="1"/>
</dbReference>
<feature type="transmembrane region" description="Helical" evidence="1">
    <location>
        <begin position="299"/>
        <end position="315"/>
    </location>
</feature>
<dbReference type="InterPro" id="IPR036259">
    <property type="entry name" value="MFS_trans_sf"/>
</dbReference>
<feature type="transmembrane region" description="Helical" evidence="1">
    <location>
        <begin position="360"/>
        <end position="382"/>
    </location>
</feature>
<evidence type="ECO:0000313" key="3">
    <source>
        <dbReference type="EMBL" id="SIS17223.1"/>
    </source>
</evidence>
<accession>A0A1N7GX94</accession>
<evidence type="ECO:0000256" key="1">
    <source>
        <dbReference type="SAM" id="Phobius"/>
    </source>
</evidence>
<dbReference type="Proteomes" id="UP000185936">
    <property type="component" value="Unassembled WGS sequence"/>
</dbReference>
<sequence length="412" mass="42767">MDDNDRSIVGFVMIGHAMVHTYELSIPILMTVWLLEFSTTAAMLGIVVAIGYGLFGVGALPGGLLVDRFGPRTLISSCLAGMGLSFLALSLAPSVVGIAVALALWGVAASVYHPAGLTLISNGVEERGRGFAYHGMAGNVGIAGGPLLTAVLLLAFDWRLVTALLAIPAVIAAVIGMTIEFDPTAAADVADSDRERRIPTSLVGFAGETRRLFTLSFLLVFVIVSFNGLYYRGVLTFLPDLLGDFLTAAVGDIQLFSPDSPVAEKFDLAQYLYAGLLTVGIGGQYLGGRLTDTIEPERGLVIMLAILTAIGLLFVPAAKAGLGGLLAGSLVLGFALFAMQPLTQATIARYSIPESRGLSFGYTYLATFGIGALGAAVVGTVLTYASVSIVFGVLASFSVLGGLFAIALVTSQ</sequence>
<keyword evidence="4" id="KW-1185">Reference proteome</keyword>
<dbReference type="PROSITE" id="PS50850">
    <property type="entry name" value="MFS"/>
    <property type="match status" value="1"/>
</dbReference>
<feature type="transmembrane region" description="Helical" evidence="1">
    <location>
        <begin position="212"/>
        <end position="230"/>
    </location>
</feature>
<keyword evidence="1" id="KW-0812">Transmembrane</keyword>
<feature type="transmembrane region" description="Helical" evidence="1">
    <location>
        <begin position="160"/>
        <end position="179"/>
    </location>
</feature>
<proteinExistence type="predicted"/>
<keyword evidence="1" id="KW-0472">Membrane</keyword>
<organism evidence="3 4">
    <name type="scientific">Natronorubrum thiooxidans</name>
    <dbReference type="NCBI Taxonomy" id="308853"/>
    <lineage>
        <taxon>Archaea</taxon>
        <taxon>Methanobacteriati</taxon>
        <taxon>Methanobacteriota</taxon>
        <taxon>Stenosarchaea group</taxon>
        <taxon>Halobacteria</taxon>
        <taxon>Halobacteriales</taxon>
        <taxon>Natrialbaceae</taxon>
        <taxon>Natronorubrum</taxon>
    </lineage>
</organism>
<feature type="transmembrane region" description="Helical" evidence="1">
    <location>
        <begin position="78"/>
        <end position="111"/>
    </location>
</feature>
<dbReference type="GO" id="GO:0005886">
    <property type="term" value="C:plasma membrane"/>
    <property type="evidence" value="ECO:0007669"/>
    <property type="project" value="TreeGrafter"/>
</dbReference>
<dbReference type="InterPro" id="IPR020846">
    <property type="entry name" value="MFS_dom"/>
</dbReference>
<feature type="transmembrane region" description="Helical" evidence="1">
    <location>
        <begin position="388"/>
        <end position="409"/>
    </location>
</feature>
<evidence type="ECO:0000259" key="2">
    <source>
        <dbReference type="PROSITE" id="PS50850"/>
    </source>
</evidence>
<keyword evidence="1" id="KW-1133">Transmembrane helix</keyword>
<reference evidence="4" key="1">
    <citation type="submission" date="2017-01" db="EMBL/GenBank/DDBJ databases">
        <authorList>
            <person name="Varghese N."/>
            <person name="Submissions S."/>
        </authorList>
    </citation>
    <scope>NUCLEOTIDE SEQUENCE [LARGE SCALE GENOMIC DNA]</scope>
    <source>
        <strain evidence="4">type strain: HArc-</strain>
    </source>
</reference>
<dbReference type="AlphaFoldDB" id="A0A1N7GX94"/>
<dbReference type="RefSeq" id="WP_394329409.1">
    <property type="nucleotide sequence ID" value="NZ_FTNR01000017.1"/>
</dbReference>
<feature type="transmembrane region" description="Helical" evidence="1">
    <location>
        <begin position="41"/>
        <end position="66"/>
    </location>
</feature>
<dbReference type="PANTHER" id="PTHR43129">
    <property type="entry name" value="FOSMIDOMYCIN RESISTANCE PROTEIN"/>
    <property type="match status" value="1"/>
</dbReference>